<dbReference type="InterPro" id="IPR014044">
    <property type="entry name" value="CAP_dom"/>
</dbReference>
<dbReference type="PANTHER" id="PTHR10334">
    <property type="entry name" value="CYSTEINE-RICH SECRETORY PROTEIN-RELATED"/>
    <property type="match status" value="1"/>
</dbReference>
<feature type="domain" description="SCP" evidence="2">
    <location>
        <begin position="25"/>
        <end position="164"/>
    </location>
</feature>
<name>A0ABU6UUT6_9FABA</name>
<keyword evidence="1" id="KW-0732">Signal</keyword>
<evidence type="ECO:0000313" key="3">
    <source>
        <dbReference type="EMBL" id="MED6164624.1"/>
    </source>
</evidence>
<dbReference type="InterPro" id="IPR001283">
    <property type="entry name" value="CRISP-related"/>
</dbReference>
<organism evidence="3 4">
    <name type="scientific">Stylosanthes scabra</name>
    <dbReference type="NCBI Taxonomy" id="79078"/>
    <lineage>
        <taxon>Eukaryota</taxon>
        <taxon>Viridiplantae</taxon>
        <taxon>Streptophyta</taxon>
        <taxon>Embryophyta</taxon>
        <taxon>Tracheophyta</taxon>
        <taxon>Spermatophyta</taxon>
        <taxon>Magnoliopsida</taxon>
        <taxon>eudicotyledons</taxon>
        <taxon>Gunneridae</taxon>
        <taxon>Pentapetalae</taxon>
        <taxon>rosids</taxon>
        <taxon>fabids</taxon>
        <taxon>Fabales</taxon>
        <taxon>Fabaceae</taxon>
        <taxon>Papilionoideae</taxon>
        <taxon>50 kb inversion clade</taxon>
        <taxon>dalbergioids sensu lato</taxon>
        <taxon>Dalbergieae</taxon>
        <taxon>Pterocarpus clade</taxon>
        <taxon>Stylosanthes</taxon>
    </lineage>
</organism>
<evidence type="ECO:0000313" key="4">
    <source>
        <dbReference type="Proteomes" id="UP001341840"/>
    </source>
</evidence>
<dbReference type="EMBL" id="JASCZI010122699">
    <property type="protein sequence ID" value="MED6164624.1"/>
    <property type="molecule type" value="Genomic_DNA"/>
</dbReference>
<protein>
    <recommendedName>
        <fullName evidence="2">SCP domain-containing protein</fullName>
    </recommendedName>
</protein>
<proteinExistence type="predicted"/>
<evidence type="ECO:0000259" key="2">
    <source>
        <dbReference type="SMART" id="SM00198"/>
    </source>
</evidence>
<feature type="signal peptide" evidence="1">
    <location>
        <begin position="1"/>
        <end position="23"/>
    </location>
</feature>
<keyword evidence="4" id="KW-1185">Reference proteome</keyword>
<dbReference type="Pfam" id="PF00188">
    <property type="entry name" value="CAP"/>
    <property type="match status" value="1"/>
</dbReference>
<comment type="caution">
    <text evidence="3">The sequence shown here is derived from an EMBL/GenBank/DDBJ whole genome shotgun (WGS) entry which is preliminary data.</text>
</comment>
<evidence type="ECO:0000256" key="1">
    <source>
        <dbReference type="SAM" id="SignalP"/>
    </source>
</evidence>
<dbReference type="SUPFAM" id="SSF55797">
    <property type="entry name" value="PR-1-like"/>
    <property type="match status" value="1"/>
</dbReference>
<reference evidence="3 4" key="1">
    <citation type="journal article" date="2023" name="Plants (Basel)">
        <title>Bridging the Gap: Combining Genomics and Transcriptomics Approaches to Understand Stylosanthes scabra, an Orphan Legume from the Brazilian Caatinga.</title>
        <authorList>
            <person name="Ferreira-Neto J.R.C."/>
            <person name="da Silva M.D."/>
            <person name="Binneck E."/>
            <person name="de Melo N.F."/>
            <person name="da Silva R.H."/>
            <person name="de Melo A.L.T.M."/>
            <person name="Pandolfi V."/>
            <person name="Bustamante F.O."/>
            <person name="Brasileiro-Vidal A.C."/>
            <person name="Benko-Iseppon A.M."/>
        </authorList>
    </citation>
    <scope>NUCLEOTIDE SEQUENCE [LARGE SCALE GENOMIC DNA]</scope>
    <source>
        <tissue evidence="3">Leaves</tissue>
    </source>
</reference>
<sequence>MARLQMLLILTSFLSIFPSCLLAQNSPQDYLEIHNAERAAVGVKPLLWDFKLESEANMFVSKHIVNCMKTKENIVVDDEYGHNVATYWKPEYFTGIDAMALWLSQKRYYNYESSSCIGGDPVACLAYSQVVSNASIYLGCARGKCQNGGTLVACFYYPRGQEFRLGSPRLPRGNFATSRFSKGKFLAFKSPFRMVLAGSPLHRDF</sequence>
<accession>A0ABU6UUT6</accession>
<feature type="chain" id="PRO_5046591088" description="SCP domain-containing protein" evidence="1">
    <location>
        <begin position="24"/>
        <end position="205"/>
    </location>
</feature>
<dbReference type="Gene3D" id="3.40.33.10">
    <property type="entry name" value="CAP"/>
    <property type="match status" value="1"/>
</dbReference>
<dbReference type="SMART" id="SM00198">
    <property type="entry name" value="SCP"/>
    <property type="match status" value="1"/>
</dbReference>
<dbReference type="InterPro" id="IPR035940">
    <property type="entry name" value="CAP_sf"/>
</dbReference>
<dbReference type="Proteomes" id="UP001341840">
    <property type="component" value="Unassembled WGS sequence"/>
</dbReference>
<gene>
    <name evidence="3" type="ORF">PIB30_091990</name>
</gene>